<accession>A0AAV7QZY6</accession>
<gene>
    <name evidence="1" type="ORF">NDU88_012366</name>
</gene>
<keyword evidence="2" id="KW-1185">Reference proteome</keyword>
<dbReference type="EMBL" id="JANPWB010000010">
    <property type="protein sequence ID" value="KAJ1146084.1"/>
    <property type="molecule type" value="Genomic_DNA"/>
</dbReference>
<evidence type="ECO:0000313" key="1">
    <source>
        <dbReference type="EMBL" id="KAJ1146084.1"/>
    </source>
</evidence>
<dbReference type="AlphaFoldDB" id="A0AAV7QZY6"/>
<proteinExistence type="predicted"/>
<protein>
    <submittedName>
        <fullName evidence="1">Uncharacterized protein</fullName>
    </submittedName>
</protein>
<organism evidence="1 2">
    <name type="scientific">Pleurodeles waltl</name>
    <name type="common">Iberian ribbed newt</name>
    <dbReference type="NCBI Taxonomy" id="8319"/>
    <lineage>
        <taxon>Eukaryota</taxon>
        <taxon>Metazoa</taxon>
        <taxon>Chordata</taxon>
        <taxon>Craniata</taxon>
        <taxon>Vertebrata</taxon>
        <taxon>Euteleostomi</taxon>
        <taxon>Amphibia</taxon>
        <taxon>Batrachia</taxon>
        <taxon>Caudata</taxon>
        <taxon>Salamandroidea</taxon>
        <taxon>Salamandridae</taxon>
        <taxon>Pleurodelinae</taxon>
        <taxon>Pleurodeles</taxon>
    </lineage>
</organism>
<sequence length="87" mass="10281">MDEAWNHCHLTRVCTAGVCRKSSRMRCMIQYAMQCGPGLKSKCVRQRESWARERPKCCVGKTTTLDQHNDRMEKEAEVLRWFKKTMQ</sequence>
<name>A0AAV7QZY6_PLEWA</name>
<comment type="caution">
    <text evidence="1">The sequence shown here is derived from an EMBL/GenBank/DDBJ whole genome shotgun (WGS) entry which is preliminary data.</text>
</comment>
<dbReference type="Proteomes" id="UP001066276">
    <property type="component" value="Chromosome 6"/>
</dbReference>
<reference evidence="1" key="1">
    <citation type="journal article" date="2022" name="bioRxiv">
        <title>Sequencing and chromosome-scale assembly of the giantPleurodeles waltlgenome.</title>
        <authorList>
            <person name="Brown T."/>
            <person name="Elewa A."/>
            <person name="Iarovenko S."/>
            <person name="Subramanian E."/>
            <person name="Araus A.J."/>
            <person name="Petzold A."/>
            <person name="Susuki M."/>
            <person name="Suzuki K.-i.T."/>
            <person name="Hayashi T."/>
            <person name="Toyoda A."/>
            <person name="Oliveira C."/>
            <person name="Osipova E."/>
            <person name="Leigh N.D."/>
            <person name="Simon A."/>
            <person name="Yun M.H."/>
        </authorList>
    </citation>
    <scope>NUCLEOTIDE SEQUENCE</scope>
    <source>
        <strain evidence="1">20211129_DDA</strain>
        <tissue evidence="1">Liver</tissue>
    </source>
</reference>
<evidence type="ECO:0000313" key="2">
    <source>
        <dbReference type="Proteomes" id="UP001066276"/>
    </source>
</evidence>